<dbReference type="EMBL" id="JAOB01000081">
    <property type="protein sequence ID" value="EUA14005.1"/>
    <property type="molecule type" value="Genomic_DNA"/>
</dbReference>
<protein>
    <submittedName>
        <fullName evidence="3">CobQ/CobB/MinD/ParA nucleotide binding domain protein</fullName>
    </submittedName>
</protein>
<accession>X7Z5S7</accession>
<feature type="compositionally biased region" description="Basic and acidic residues" evidence="1">
    <location>
        <begin position="180"/>
        <end position="191"/>
    </location>
</feature>
<gene>
    <name evidence="3" type="ORF">I553_7125</name>
</gene>
<proteinExistence type="predicted"/>
<comment type="caution">
    <text evidence="3">The sequence shown here is derived from an EMBL/GenBank/DDBJ whole genome shotgun (WGS) entry which is preliminary data.</text>
</comment>
<evidence type="ECO:0000313" key="3">
    <source>
        <dbReference type="EMBL" id="EUA14005.1"/>
    </source>
</evidence>
<sequence length="197" mass="20785">MNNRGAYRGEVQRPVSSAQPTGQAVAHRPRRADPFALTPNPTSPRGPTAETQRRISRRRGSGHPPTPDRARAPDARAGWPTSQLGHPRQARGVREAAGRPPMAGPGEPARAATPSFGQGPRIRAEPLQPGSRPVGGVFPIAVLNFKGGVGKTAVVEALGSTFAHIRDDRVLAVDLGGGDLADRHGKPKSIEPARPCR</sequence>
<name>X7Z5S7_MYCXE</name>
<dbReference type="Gene3D" id="3.40.50.300">
    <property type="entry name" value="P-loop containing nucleotide triphosphate hydrolases"/>
    <property type="match status" value="1"/>
</dbReference>
<dbReference type="SUPFAM" id="SSF52540">
    <property type="entry name" value="P-loop containing nucleoside triphosphate hydrolases"/>
    <property type="match status" value="1"/>
</dbReference>
<dbReference type="InterPro" id="IPR027417">
    <property type="entry name" value="P-loop_NTPase"/>
</dbReference>
<evidence type="ECO:0000259" key="2">
    <source>
        <dbReference type="Pfam" id="PF01656"/>
    </source>
</evidence>
<feature type="region of interest" description="Disordered" evidence="1">
    <location>
        <begin position="177"/>
        <end position="197"/>
    </location>
</feature>
<feature type="region of interest" description="Disordered" evidence="1">
    <location>
        <begin position="1"/>
        <end position="119"/>
    </location>
</feature>
<evidence type="ECO:0000256" key="1">
    <source>
        <dbReference type="SAM" id="MobiDB-lite"/>
    </source>
</evidence>
<dbReference type="InterPro" id="IPR002586">
    <property type="entry name" value="CobQ/CobB/MinD/ParA_Nub-bd_dom"/>
</dbReference>
<reference evidence="3" key="1">
    <citation type="submission" date="2014-01" db="EMBL/GenBank/DDBJ databases">
        <authorList>
            <person name="Brown-Elliot B."/>
            <person name="Wallace R."/>
            <person name="Lenaerts A."/>
            <person name="Ordway D."/>
            <person name="DeGroote M.A."/>
            <person name="Parker T."/>
            <person name="Sizemore C."/>
            <person name="Tallon L.J."/>
            <person name="Sadzewicz L.K."/>
            <person name="Sengamalay N."/>
            <person name="Fraser C.M."/>
            <person name="Hine E."/>
            <person name="Shefchek K.A."/>
            <person name="Das S.P."/>
            <person name="Tettelin H."/>
        </authorList>
    </citation>
    <scope>NUCLEOTIDE SEQUENCE [LARGE SCALE GENOMIC DNA]</scope>
    <source>
        <strain evidence="3">4042</strain>
    </source>
</reference>
<dbReference type="AlphaFoldDB" id="X7Z5S7"/>
<feature type="domain" description="CobQ/CobB/MinD/ParA nucleotide binding" evidence="2">
    <location>
        <begin position="140"/>
        <end position="180"/>
    </location>
</feature>
<dbReference type="PATRIC" id="fig|1299334.3.peg.8886"/>
<organism evidence="3">
    <name type="scientific">Mycobacterium xenopi 4042</name>
    <dbReference type="NCBI Taxonomy" id="1299334"/>
    <lineage>
        <taxon>Bacteria</taxon>
        <taxon>Bacillati</taxon>
        <taxon>Actinomycetota</taxon>
        <taxon>Actinomycetes</taxon>
        <taxon>Mycobacteriales</taxon>
        <taxon>Mycobacteriaceae</taxon>
        <taxon>Mycobacterium</taxon>
    </lineage>
</organism>
<dbReference type="Pfam" id="PF01656">
    <property type="entry name" value="CbiA"/>
    <property type="match status" value="1"/>
</dbReference>